<dbReference type="AlphaFoldDB" id="A0A016X1N2"/>
<gene>
    <name evidence="1" type="primary">Acey_s0417.g1099</name>
    <name evidence="1" type="ORF">Y032_0417g1099</name>
</gene>
<comment type="caution">
    <text evidence="1">The sequence shown here is derived from an EMBL/GenBank/DDBJ whole genome shotgun (WGS) entry which is preliminary data.</text>
</comment>
<dbReference type="EMBL" id="JARK01000017">
    <property type="protein sequence ID" value="EYC45761.1"/>
    <property type="molecule type" value="Genomic_DNA"/>
</dbReference>
<protein>
    <submittedName>
        <fullName evidence="1">Uncharacterized protein</fullName>
    </submittedName>
</protein>
<evidence type="ECO:0000313" key="2">
    <source>
        <dbReference type="Proteomes" id="UP000024635"/>
    </source>
</evidence>
<reference evidence="2" key="1">
    <citation type="journal article" date="2015" name="Nat. Genet.">
        <title>The genome and transcriptome of the zoonotic hookworm Ancylostoma ceylanicum identify infection-specific gene families.</title>
        <authorList>
            <person name="Schwarz E.M."/>
            <person name="Hu Y."/>
            <person name="Antoshechkin I."/>
            <person name="Miller M.M."/>
            <person name="Sternberg P.W."/>
            <person name="Aroian R.V."/>
        </authorList>
    </citation>
    <scope>NUCLEOTIDE SEQUENCE</scope>
    <source>
        <strain evidence="2">HY135</strain>
    </source>
</reference>
<accession>A0A016X1N2</accession>
<evidence type="ECO:0000313" key="1">
    <source>
        <dbReference type="EMBL" id="EYC45761.1"/>
    </source>
</evidence>
<dbReference type="Proteomes" id="UP000024635">
    <property type="component" value="Unassembled WGS sequence"/>
</dbReference>
<sequence>MNLQLNYLEELKDEFYDDVCGASLASSLLVSEEALLKKGIKLNGHIPILFAVCPRKLVPSNPTTEVITNHFKRSIFFTHSVSIHARKCTM</sequence>
<proteinExistence type="predicted"/>
<name>A0A016X1N2_9BILA</name>
<organism evidence="1 2">
    <name type="scientific">Ancylostoma ceylanicum</name>
    <dbReference type="NCBI Taxonomy" id="53326"/>
    <lineage>
        <taxon>Eukaryota</taxon>
        <taxon>Metazoa</taxon>
        <taxon>Ecdysozoa</taxon>
        <taxon>Nematoda</taxon>
        <taxon>Chromadorea</taxon>
        <taxon>Rhabditida</taxon>
        <taxon>Rhabditina</taxon>
        <taxon>Rhabditomorpha</taxon>
        <taxon>Strongyloidea</taxon>
        <taxon>Ancylostomatidae</taxon>
        <taxon>Ancylostomatinae</taxon>
        <taxon>Ancylostoma</taxon>
    </lineage>
</organism>
<keyword evidence="2" id="KW-1185">Reference proteome</keyword>